<dbReference type="STRING" id="457570.Nther_0936"/>
<evidence type="ECO:0000256" key="2">
    <source>
        <dbReference type="ARBA" id="ARBA00022573"/>
    </source>
</evidence>
<dbReference type="Pfam" id="PF02571">
    <property type="entry name" value="CbiJ"/>
    <property type="match status" value="1"/>
</dbReference>
<dbReference type="GO" id="GO:0016994">
    <property type="term" value="F:precorrin-6A reductase activity"/>
    <property type="evidence" value="ECO:0007669"/>
    <property type="project" value="InterPro"/>
</dbReference>
<dbReference type="eggNOG" id="COG2099">
    <property type="taxonomic scope" value="Bacteria"/>
</dbReference>
<dbReference type="PANTHER" id="PTHR36925:SF1">
    <property type="entry name" value="COBALT-PRECORRIN-6A REDUCTASE"/>
    <property type="match status" value="1"/>
</dbReference>
<protein>
    <submittedName>
        <fullName evidence="4">Precorrin-6x reductase</fullName>
    </submittedName>
</protein>
<dbReference type="InterPro" id="IPR003723">
    <property type="entry name" value="Precorrin-6x_reduct"/>
</dbReference>
<dbReference type="PANTHER" id="PTHR36925">
    <property type="entry name" value="COBALT-PRECORRIN-6A REDUCTASE"/>
    <property type="match status" value="1"/>
</dbReference>
<dbReference type="NCBIfam" id="TIGR00715">
    <property type="entry name" value="precor6x_red"/>
    <property type="match status" value="1"/>
</dbReference>
<evidence type="ECO:0000313" key="5">
    <source>
        <dbReference type="Proteomes" id="UP000001683"/>
    </source>
</evidence>
<dbReference type="OrthoDB" id="9780707at2"/>
<keyword evidence="5" id="KW-1185">Reference proteome</keyword>
<dbReference type="InParanoid" id="B2A0G0"/>
<dbReference type="EMBL" id="CP001034">
    <property type="protein sequence ID" value="ACB84521.1"/>
    <property type="molecule type" value="Genomic_DNA"/>
</dbReference>
<comment type="pathway">
    <text evidence="1">Cofactor biosynthesis; adenosylcobalamin biosynthesis.</text>
</comment>
<dbReference type="Proteomes" id="UP000001683">
    <property type="component" value="Chromosome"/>
</dbReference>
<dbReference type="GO" id="GO:0009236">
    <property type="term" value="P:cobalamin biosynthetic process"/>
    <property type="evidence" value="ECO:0007669"/>
    <property type="project" value="UniProtKB-UniPathway"/>
</dbReference>
<name>B2A0G0_NATTJ</name>
<dbReference type="HOGENOM" id="CLU_068627_0_0_9"/>
<evidence type="ECO:0000256" key="3">
    <source>
        <dbReference type="ARBA" id="ARBA00023002"/>
    </source>
</evidence>
<dbReference type="AlphaFoldDB" id="B2A0G0"/>
<dbReference type="PROSITE" id="PS51014">
    <property type="entry name" value="COBK_CBIJ"/>
    <property type="match status" value="1"/>
</dbReference>
<organism evidence="4 5">
    <name type="scientific">Natranaerobius thermophilus (strain ATCC BAA-1301 / DSM 18059 / JW/NM-WN-LF)</name>
    <dbReference type="NCBI Taxonomy" id="457570"/>
    <lineage>
        <taxon>Bacteria</taxon>
        <taxon>Bacillati</taxon>
        <taxon>Bacillota</taxon>
        <taxon>Clostridia</taxon>
        <taxon>Natranaerobiales</taxon>
        <taxon>Natranaerobiaceae</taxon>
        <taxon>Natranaerobius</taxon>
    </lineage>
</organism>
<evidence type="ECO:0000313" key="4">
    <source>
        <dbReference type="EMBL" id="ACB84521.1"/>
    </source>
</evidence>
<gene>
    <name evidence="4" type="ordered locus">Nther_0936</name>
</gene>
<proteinExistence type="predicted"/>
<dbReference type="RefSeq" id="WP_012447399.1">
    <property type="nucleotide sequence ID" value="NC_010718.1"/>
</dbReference>
<sequence>MILVLGGTDDGIKVGEFLTKQGHSVMVSASTDYGKSIISNSGLRVFPDPLGISSGDFIDKLNQYNIQAVVDATHPFATFVTKGGFQSCREIGIPFIRFEREAVTLPDPDHSLLRQVDSFQEAADLAQELVLELDDKVFLTIGTNKIDYFTSRISQDKLIVRVLPMESSITNCLCHGLKPDNIVALKGPWSYSLNKELFRSYNTKVLLTKESGESSGLLNKIQAALDLNMNVILIKRPYYPEITTTSNLLELENYLSAKLFN</sequence>
<reference evidence="4 5" key="1">
    <citation type="submission" date="2008-04" db="EMBL/GenBank/DDBJ databases">
        <title>Complete sequence of chromosome of Natranaerobius thermophilus JW/NM-WN-LF.</title>
        <authorList>
            <consortium name="US DOE Joint Genome Institute"/>
            <person name="Copeland A."/>
            <person name="Lucas S."/>
            <person name="Lapidus A."/>
            <person name="Glavina del Rio T."/>
            <person name="Dalin E."/>
            <person name="Tice H."/>
            <person name="Bruce D."/>
            <person name="Goodwin L."/>
            <person name="Pitluck S."/>
            <person name="Chertkov O."/>
            <person name="Brettin T."/>
            <person name="Detter J.C."/>
            <person name="Han C."/>
            <person name="Kuske C.R."/>
            <person name="Schmutz J."/>
            <person name="Larimer F."/>
            <person name="Land M."/>
            <person name="Hauser L."/>
            <person name="Kyrpides N."/>
            <person name="Lykidis A."/>
            <person name="Mesbah N.M."/>
            <person name="Wiegel J."/>
        </authorList>
    </citation>
    <scope>NUCLEOTIDE SEQUENCE [LARGE SCALE GENOMIC DNA]</scope>
    <source>
        <strain evidence="5">ATCC BAA-1301 / DSM 18059 / JW/NM-WN-LF</strain>
    </source>
</reference>
<reference evidence="4 5" key="2">
    <citation type="journal article" date="2011" name="J. Bacteriol.">
        <title>Complete genome sequence of the anaerobic, halophilic alkalithermophile Natranaerobius thermophilus JW/NM-WN-LF.</title>
        <authorList>
            <person name="Zhao B."/>
            <person name="Mesbah N.M."/>
            <person name="Dalin E."/>
            <person name="Goodwin L."/>
            <person name="Nolan M."/>
            <person name="Pitluck S."/>
            <person name="Chertkov O."/>
            <person name="Brettin T.S."/>
            <person name="Han J."/>
            <person name="Larimer F.W."/>
            <person name="Land M.L."/>
            <person name="Hauser L."/>
            <person name="Kyrpides N."/>
            <person name="Wiegel J."/>
        </authorList>
    </citation>
    <scope>NUCLEOTIDE SEQUENCE [LARGE SCALE GENOMIC DNA]</scope>
    <source>
        <strain evidence="5">ATCC BAA-1301 / DSM 18059 / JW/NM-WN-LF</strain>
    </source>
</reference>
<dbReference type="UniPathway" id="UPA00148"/>
<dbReference type="KEGG" id="nth:Nther_0936"/>
<evidence type="ECO:0000256" key="1">
    <source>
        <dbReference type="ARBA" id="ARBA00004953"/>
    </source>
</evidence>
<keyword evidence="3" id="KW-0560">Oxidoreductase</keyword>
<accession>B2A0G0</accession>
<keyword evidence="2" id="KW-0169">Cobalamin biosynthesis</keyword>